<keyword evidence="5" id="KW-1185">Reference proteome</keyword>
<gene>
    <name evidence="4" type="ORF">SAMN05444338_11333</name>
</gene>
<evidence type="ECO:0000259" key="3">
    <source>
        <dbReference type="PROSITE" id="PS50206"/>
    </source>
</evidence>
<reference evidence="5" key="1">
    <citation type="submission" date="2016-10" db="EMBL/GenBank/DDBJ databases">
        <authorList>
            <person name="Varghese N."/>
            <person name="Submissions S."/>
        </authorList>
    </citation>
    <scope>NUCLEOTIDE SEQUENCE [LARGE SCALE GENOMIC DNA]</scope>
    <source>
        <strain evidence="5">DSM 15718</strain>
    </source>
</reference>
<dbReference type="PANTHER" id="PTHR11364">
    <property type="entry name" value="THIOSULFATE SULFERTANSFERASE"/>
    <property type="match status" value="1"/>
</dbReference>
<dbReference type="SUPFAM" id="SSF52821">
    <property type="entry name" value="Rhodanese/Cell cycle control phosphatase"/>
    <property type="match status" value="2"/>
</dbReference>
<protein>
    <submittedName>
        <fullName evidence="4">Thiosulfate/3-mercaptopyruvate sulfurtransferase</fullName>
    </submittedName>
</protein>
<keyword evidence="4" id="KW-0670">Pyruvate</keyword>
<proteinExistence type="predicted"/>
<evidence type="ECO:0000256" key="2">
    <source>
        <dbReference type="ARBA" id="ARBA00022737"/>
    </source>
</evidence>
<dbReference type="OrthoDB" id="9770030at2"/>
<dbReference type="InterPro" id="IPR001763">
    <property type="entry name" value="Rhodanese-like_dom"/>
</dbReference>
<dbReference type="PANTHER" id="PTHR11364:SF27">
    <property type="entry name" value="SULFURTRANSFERASE"/>
    <property type="match status" value="1"/>
</dbReference>
<organism evidence="4 5">
    <name type="scientific">Flavobacterium degerlachei</name>
    <dbReference type="NCBI Taxonomy" id="229203"/>
    <lineage>
        <taxon>Bacteria</taxon>
        <taxon>Pseudomonadati</taxon>
        <taxon>Bacteroidota</taxon>
        <taxon>Flavobacteriia</taxon>
        <taxon>Flavobacteriales</taxon>
        <taxon>Flavobacteriaceae</taxon>
        <taxon>Flavobacterium</taxon>
    </lineage>
</organism>
<dbReference type="InterPro" id="IPR036873">
    <property type="entry name" value="Rhodanese-like_dom_sf"/>
</dbReference>
<feature type="domain" description="Rhodanese" evidence="3">
    <location>
        <begin position="163"/>
        <end position="273"/>
    </location>
</feature>
<feature type="domain" description="Rhodanese" evidence="3">
    <location>
        <begin position="16"/>
        <end position="132"/>
    </location>
</feature>
<dbReference type="CDD" id="cd01448">
    <property type="entry name" value="TST_Repeat_1"/>
    <property type="match status" value="1"/>
</dbReference>
<dbReference type="GO" id="GO:0004792">
    <property type="term" value="F:thiosulfate-cyanide sulfurtransferase activity"/>
    <property type="evidence" value="ECO:0007669"/>
    <property type="project" value="TreeGrafter"/>
</dbReference>
<dbReference type="AlphaFoldDB" id="A0A1H3DJU1"/>
<dbReference type="EMBL" id="FNMV01000013">
    <property type="protein sequence ID" value="SDX66763.1"/>
    <property type="molecule type" value="Genomic_DNA"/>
</dbReference>
<dbReference type="CDD" id="cd01449">
    <property type="entry name" value="TST_Repeat_2"/>
    <property type="match status" value="1"/>
</dbReference>
<dbReference type="SMART" id="SM00450">
    <property type="entry name" value="RHOD"/>
    <property type="match status" value="2"/>
</dbReference>
<dbReference type="FunFam" id="3.40.250.10:FF:000001">
    <property type="entry name" value="Sulfurtransferase"/>
    <property type="match status" value="1"/>
</dbReference>
<dbReference type="STRING" id="229203.SAMN05444338_11333"/>
<dbReference type="Gene3D" id="3.40.250.10">
    <property type="entry name" value="Rhodanese-like domain"/>
    <property type="match status" value="2"/>
</dbReference>
<dbReference type="Proteomes" id="UP000198569">
    <property type="component" value="Unassembled WGS sequence"/>
</dbReference>
<accession>A0A1H3DJU1</accession>
<dbReference type="PROSITE" id="PS50206">
    <property type="entry name" value="RHODANESE_3"/>
    <property type="match status" value="2"/>
</dbReference>
<name>A0A1H3DJU1_9FLAO</name>
<evidence type="ECO:0000256" key="1">
    <source>
        <dbReference type="ARBA" id="ARBA00022679"/>
    </source>
</evidence>
<evidence type="ECO:0000313" key="5">
    <source>
        <dbReference type="Proteomes" id="UP000198569"/>
    </source>
</evidence>
<sequence length="273" mass="30857">MKKPIVSVEWLHEHLDDSDLIILDASQQVNQAKVESQYQDIQIVGARYFDIKNEFSDTDSPLPNTLPTAEAFSKAARNLGINKDSKIVVYDSLGVYSSPRAWWLFKIMGHSNVWVLDGGLPEWVSQGYEVEKTQKHDYALGNFVSNFKPEMFKTKEQILENIATKDAVLIDARSQDRFLGETPEPREGLRSGHIPGSINIPYTRLLNDGKFLPKEELEKILPQDNKPLLFSCGSGVTACIDLIAYELIENKNPKAIYDGSWTEWGQIDSLPIE</sequence>
<dbReference type="Pfam" id="PF00581">
    <property type="entry name" value="Rhodanese"/>
    <property type="match status" value="2"/>
</dbReference>
<keyword evidence="1 4" id="KW-0808">Transferase</keyword>
<dbReference type="RefSeq" id="WP_091434073.1">
    <property type="nucleotide sequence ID" value="NZ_FNMV01000013.1"/>
</dbReference>
<dbReference type="InterPro" id="IPR045078">
    <property type="entry name" value="TST/MPST-like"/>
</dbReference>
<keyword evidence="2" id="KW-0677">Repeat</keyword>
<evidence type="ECO:0000313" key="4">
    <source>
        <dbReference type="EMBL" id="SDX66763.1"/>
    </source>
</evidence>